<evidence type="ECO:0008006" key="3">
    <source>
        <dbReference type="Google" id="ProtNLM"/>
    </source>
</evidence>
<proteinExistence type="predicted"/>
<organism evidence="1 2">
    <name type="scientific">Dysgonomonas hofstadii</name>
    <dbReference type="NCBI Taxonomy" id="637886"/>
    <lineage>
        <taxon>Bacteria</taxon>
        <taxon>Pseudomonadati</taxon>
        <taxon>Bacteroidota</taxon>
        <taxon>Bacteroidia</taxon>
        <taxon>Bacteroidales</taxon>
        <taxon>Dysgonomonadaceae</taxon>
        <taxon>Dysgonomonas</taxon>
    </lineage>
</organism>
<dbReference type="EMBL" id="JACIEP010000009">
    <property type="protein sequence ID" value="MBB4036875.1"/>
    <property type="molecule type" value="Genomic_DNA"/>
</dbReference>
<evidence type="ECO:0000313" key="1">
    <source>
        <dbReference type="EMBL" id="MBB4036875.1"/>
    </source>
</evidence>
<evidence type="ECO:0000313" key="2">
    <source>
        <dbReference type="Proteomes" id="UP000555103"/>
    </source>
</evidence>
<dbReference type="Proteomes" id="UP000555103">
    <property type="component" value="Unassembled WGS sequence"/>
</dbReference>
<reference evidence="1 2" key="1">
    <citation type="submission" date="2020-08" db="EMBL/GenBank/DDBJ databases">
        <title>Genomic Encyclopedia of Type Strains, Phase IV (KMG-IV): sequencing the most valuable type-strain genomes for metagenomic binning, comparative biology and taxonomic classification.</title>
        <authorList>
            <person name="Goeker M."/>
        </authorList>
    </citation>
    <scope>NUCLEOTIDE SEQUENCE [LARGE SCALE GENOMIC DNA]</scope>
    <source>
        <strain evidence="1 2">DSM 104969</strain>
    </source>
</reference>
<name>A0A840CVN2_9BACT</name>
<comment type="caution">
    <text evidence="1">The sequence shown here is derived from an EMBL/GenBank/DDBJ whole genome shotgun (WGS) entry which is preliminary data.</text>
</comment>
<sequence length="177" mass="20648">MKYLIFISLGCIFYSCSFTLPEPDMHLRLKDQKSEINSEIVEGNVLTYSVASLDENQEIDCFYQVFQDESNLLIKAAETKMRDGIPSDTSYVYYFDKNQYIFAFEVKTAIKTDTLFNSVTAFYNKEKKIIGKEYSTVDNCDIPQENTDSIFVNFSYFQIPADVKTFVREKKILLRNR</sequence>
<gene>
    <name evidence="1" type="ORF">GGR21_002788</name>
</gene>
<accession>A0A840CVN2</accession>
<keyword evidence="2" id="KW-1185">Reference proteome</keyword>
<dbReference type="PROSITE" id="PS51257">
    <property type="entry name" value="PROKAR_LIPOPROTEIN"/>
    <property type="match status" value="1"/>
</dbReference>
<dbReference type="RefSeq" id="WP_183307756.1">
    <property type="nucleotide sequence ID" value="NZ_JACIEP010000009.1"/>
</dbReference>
<protein>
    <recommendedName>
        <fullName evidence="3">Lipoprotein</fullName>
    </recommendedName>
</protein>
<dbReference type="AlphaFoldDB" id="A0A840CVN2"/>